<proteinExistence type="predicted"/>
<dbReference type="AlphaFoldDB" id="A0AAV4PP98"/>
<dbReference type="EMBL" id="BPLQ01003226">
    <property type="protein sequence ID" value="GIX98785.1"/>
    <property type="molecule type" value="Genomic_DNA"/>
</dbReference>
<dbReference type="Proteomes" id="UP001054837">
    <property type="component" value="Unassembled WGS sequence"/>
</dbReference>
<keyword evidence="2" id="KW-1185">Reference proteome</keyword>
<accession>A0AAV4PP98</accession>
<evidence type="ECO:0000313" key="1">
    <source>
        <dbReference type="EMBL" id="GIX98785.1"/>
    </source>
</evidence>
<comment type="caution">
    <text evidence="1">The sequence shown here is derived from an EMBL/GenBank/DDBJ whole genome shotgun (WGS) entry which is preliminary data.</text>
</comment>
<name>A0AAV4PP98_9ARAC</name>
<reference evidence="1 2" key="1">
    <citation type="submission" date="2021-06" db="EMBL/GenBank/DDBJ databases">
        <title>Caerostris darwini draft genome.</title>
        <authorList>
            <person name="Kono N."/>
            <person name="Arakawa K."/>
        </authorList>
    </citation>
    <scope>NUCLEOTIDE SEQUENCE [LARGE SCALE GENOMIC DNA]</scope>
</reference>
<gene>
    <name evidence="1" type="ORF">CDAR_184271</name>
</gene>
<protein>
    <submittedName>
        <fullName evidence="1">Uncharacterized protein</fullName>
    </submittedName>
</protein>
<sequence length="50" mass="5696">MFSLLFRGLLKTGCVLQHNFGRTKHLSHDHAVPLKLALMLLLMQTKQNPP</sequence>
<feature type="non-terminal residue" evidence="1">
    <location>
        <position position="50"/>
    </location>
</feature>
<evidence type="ECO:0000313" key="2">
    <source>
        <dbReference type="Proteomes" id="UP001054837"/>
    </source>
</evidence>
<organism evidence="1 2">
    <name type="scientific">Caerostris darwini</name>
    <dbReference type="NCBI Taxonomy" id="1538125"/>
    <lineage>
        <taxon>Eukaryota</taxon>
        <taxon>Metazoa</taxon>
        <taxon>Ecdysozoa</taxon>
        <taxon>Arthropoda</taxon>
        <taxon>Chelicerata</taxon>
        <taxon>Arachnida</taxon>
        <taxon>Araneae</taxon>
        <taxon>Araneomorphae</taxon>
        <taxon>Entelegynae</taxon>
        <taxon>Araneoidea</taxon>
        <taxon>Araneidae</taxon>
        <taxon>Caerostris</taxon>
    </lineage>
</organism>